<dbReference type="EMBL" id="CAJOBD010003723">
    <property type="protein sequence ID" value="CAF3963109.1"/>
    <property type="molecule type" value="Genomic_DNA"/>
</dbReference>
<feature type="non-terminal residue" evidence="2">
    <location>
        <position position="1"/>
    </location>
</feature>
<organism evidence="2 4">
    <name type="scientific">Rotaria sordida</name>
    <dbReference type="NCBI Taxonomy" id="392033"/>
    <lineage>
        <taxon>Eukaryota</taxon>
        <taxon>Metazoa</taxon>
        <taxon>Spiralia</taxon>
        <taxon>Gnathifera</taxon>
        <taxon>Rotifera</taxon>
        <taxon>Eurotatoria</taxon>
        <taxon>Bdelloidea</taxon>
        <taxon>Philodinida</taxon>
        <taxon>Philodinidae</taxon>
        <taxon>Rotaria</taxon>
    </lineage>
</organism>
<feature type="transmembrane region" description="Helical" evidence="1">
    <location>
        <begin position="12"/>
        <end position="42"/>
    </location>
</feature>
<evidence type="ECO:0000313" key="3">
    <source>
        <dbReference type="EMBL" id="CAF3963109.1"/>
    </source>
</evidence>
<accession>A0A815MT02</accession>
<dbReference type="Proteomes" id="UP000663864">
    <property type="component" value="Unassembled WGS sequence"/>
</dbReference>
<name>A0A815MT02_9BILA</name>
<dbReference type="EMBL" id="CAJNOT010004333">
    <property type="protein sequence ID" value="CAF1427398.1"/>
    <property type="molecule type" value="Genomic_DNA"/>
</dbReference>
<keyword evidence="1" id="KW-0472">Membrane</keyword>
<evidence type="ECO:0000313" key="4">
    <source>
        <dbReference type="Proteomes" id="UP000663864"/>
    </source>
</evidence>
<keyword evidence="1" id="KW-1133">Transmembrane helix</keyword>
<sequence>LLPVTTLAGPLAYVACMAACMAGTFILGSPACAVMCASALAVPTP</sequence>
<gene>
    <name evidence="3" type="ORF">JBS370_LOCUS24203</name>
    <name evidence="2" type="ORF">ZHD862_LOCUS34217</name>
</gene>
<dbReference type="Proteomes" id="UP000663836">
    <property type="component" value="Unassembled WGS sequence"/>
</dbReference>
<reference evidence="2" key="1">
    <citation type="submission" date="2021-02" db="EMBL/GenBank/DDBJ databases">
        <authorList>
            <person name="Nowell W R."/>
        </authorList>
    </citation>
    <scope>NUCLEOTIDE SEQUENCE</scope>
</reference>
<proteinExistence type="predicted"/>
<dbReference type="AlphaFoldDB" id="A0A815MT02"/>
<evidence type="ECO:0000256" key="1">
    <source>
        <dbReference type="SAM" id="Phobius"/>
    </source>
</evidence>
<evidence type="ECO:0000313" key="2">
    <source>
        <dbReference type="EMBL" id="CAF1427398.1"/>
    </source>
</evidence>
<comment type="caution">
    <text evidence="2">The sequence shown here is derived from an EMBL/GenBank/DDBJ whole genome shotgun (WGS) entry which is preliminary data.</text>
</comment>
<keyword evidence="1" id="KW-0812">Transmembrane</keyword>
<protein>
    <submittedName>
        <fullName evidence="2">Uncharacterized protein</fullName>
    </submittedName>
</protein>